<feature type="non-terminal residue" evidence="11">
    <location>
        <position position="485"/>
    </location>
</feature>
<dbReference type="SUPFAM" id="SSF49899">
    <property type="entry name" value="Concanavalin A-like lectins/glucanases"/>
    <property type="match status" value="1"/>
</dbReference>
<dbReference type="FunFam" id="2.60.120.200:FF:000011">
    <property type="entry name" value="Probable calnexin"/>
    <property type="match status" value="1"/>
</dbReference>
<feature type="region of interest" description="Disordered" evidence="10">
    <location>
        <begin position="370"/>
        <end position="397"/>
    </location>
</feature>
<dbReference type="EMBL" id="JAEFCI010013329">
    <property type="protein sequence ID" value="KAG5455471.1"/>
    <property type="molecule type" value="Genomic_DNA"/>
</dbReference>
<dbReference type="GO" id="GO:0006457">
    <property type="term" value="P:protein folding"/>
    <property type="evidence" value="ECO:0007669"/>
    <property type="project" value="InterPro"/>
</dbReference>
<dbReference type="Proteomes" id="UP000673691">
    <property type="component" value="Unassembled WGS sequence"/>
</dbReference>
<evidence type="ECO:0000256" key="4">
    <source>
        <dbReference type="ARBA" id="ARBA00022824"/>
    </source>
</evidence>
<dbReference type="OrthoDB" id="1938156at2759"/>
<feature type="chain" id="PRO_5034522903" evidence="9">
    <location>
        <begin position="21"/>
        <end position="485"/>
    </location>
</feature>
<comment type="caution">
    <text evidence="11">The sequence shown here is derived from an EMBL/GenBank/DDBJ whole genome shotgun (WGS) entry which is preliminary data.</text>
</comment>
<dbReference type="FunFam" id="2.10.250.10:FF:000001">
    <property type="entry name" value="Calnexin homolog"/>
    <property type="match status" value="1"/>
</dbReference>
<keyword evidence="4 9" id="KW-0256">Endoplasmic reticulum</keyword>
<organism evidence="11 12">
    <name type="scientific">Olpidium bornovanus</name>
    <dbReference type="NCBI Taxonomy" id="278681"/>
    <lineage>
        <taxon>Eukaryota</taxon>
        <taxon>Fungi</taxon>
        <taxon>Fungi incertae sedis</taxon>
        <taxon>Olpidiomycota</taxon>
        <taxon>Olpidiomycotina</taxon>
        <taxon>Olpidiomycetes</taxon>
        <taxon>Olpidiales</taxon>
        <taxon>Olpidiaceae</taxon>
        <taxon>Olpidium</taxon>
    </lineage>
</organism>
<evidence type="ECO:0000256" key="6">
    <source>
        <dbReference type="ARBA" id="ARBA00023136"/>
    </source>
</evidence>
<dbReference type="InterPro" id="IPR018124">
    <property type="entry name" value="Calret/calnex_CS"/>
</dbReference>
<reference evidence="11 12" key="1">
    <citation type="journal article" name="Sci. Rep.">
        <title>Genome-scale phylogenetic analyses confirm Olpidium as the closest living zoosporic fungus to the non-flagellated, terrestrial fungi.</title>
        <authorList>
            <person name="Chang Y."/>
            <person name="Rochon D."/>
            <person name="Sekimoto S."/>
            <person name="Wang Y."/>
            <person name="Chovatia M."/>
            <person name="Sandor L."/>
            <person name="Salamov A."/>
            <person name="Grigoriev I.V."/>
            <person name="Stajich J.E."/>
            <person name="Spatafora J.W."/>
        </authorList>
    </citation>
    <scope>NUCLEOTIDE SEQUENCE [LARGE SCALE GENOMIC DNA]</scope>
    <source>
        <strain evidence="11">S191</strain>
    </source>
</reference>
<dbReference type="AlphaFoldDB" id="A0A8H7ZJK2"/>
<keyword evidence="9" id="KW-0732">Signal</keyword>
<dbReference type="Gene3D" id="2.60.120.200">
    <property type="match status" value="1"/>
</dbReference>
<feature type="disulfide bond" evidence="8">
    <location>
        <begin position="207"/>
        <end position="243"/>
    </location>
</feature>
<dbReference type="PROSITE" id="PS00803">
    <property type="entry name" value="CALRETICULIN_1"/>
    <property type="match status" value="1"/>
</dbReference>
<evidence type="ECO:0000256" key="5">
    <source>
        <dbReference type="ARBA" id="ARBA00022989"/>
    </source>
</evidence>
<feature type="transmembrane region" description="Helical" evidence="9">
    <location>
        <begin position="464"/>
        <end position="483"/>
    </location>
</feature>
<dbReference type="PROSITE" id="PS00804">
    <property type="entry name" value="CALRETICULIN_2"/>
    <property type="match status" value="1"/>
</dbReference>
<dbReference type="SUPFAM" id="SSF63887">
    <property type="entry name" value="P-domain of calnexin/calreticulin"/>
    <property type="match status" value="1"/>
</dbReference>
<keyword evidence="8" id="KW-1015">Disulfide bond</keyword>
<evidence type="ECO:0000313" key="11">
    <source>
        <dbReference type="EMBL" id="KAG5455471.1"/>
    </source>
</evidence>
<evidence type="ECO:0000256" key="8">
    <source>
        <dbReference type="PIRSR" id="PIRSR601580-3"/>
    </source>
</evidence>
<feature type="region of interest" description="Disordered" evidence="10">
    <location>
        <begin position="305"/>
        <end position="351"/>
    </location>
</feature>
<dbReference type="GO" id="GO:0051082">
    <property type="term" value="F:unfolded protein binding"/>
    <property type="evidence" value="ECO:0007669"/>
    <property type="project" value="InterPro"/>
</dbReference>
<feature type="compositionally biased region" description="Low complexity" evidence="10">
    <location>
        <begin position="28"/>
        <end position="43"/>
    </location>
</feature>
<name>A0A8H7ZJK2_9FUNG</name>
<evidence type="ECO:0000256" key="1">
    <source>
        <dbReference type="ARBA" id="ARBA00004389"/>
    </source>
</evidence>
<dbReference type="InterPro" id="IPR001580">
    <property type="entry name" value="Calret/calnex"/>
</dbReference>
<evidence type="ECO:0000256" key="9">
    <source>
        <dbReference type="RuleBase" id="RU362126"/>
    </source>
</evidence>
<evidence type="ECO:0000313" key="12">
    <source>
        <dbReference type="Proteomes" id="UP000673691"/>
    </source>
</evidence>
<dbReference type="PANTHER" id="PTHR11073:SF1">
    <property type="entry name" value="CALNEXIN 14D-RELATED"/>
    <property type="match status" value="1"/>
</dbReference>
<dbReference type="Pfam" id="PF00262">
    <property type="entry name" value="Calreticulin"/>
    <property type="match status" value="1"/>
</dbReference>
<dbReference type="InterPro" id="IPR009033">
    <property type="entry name" value="Calreticulin/calnexin_P_dom_sf"/>
</dbReference>
<feature type="signal peptide" evidence="9">
    <location>
        <begin position="1"/>
        <end position="20"/>
    </location>
</feature>
<evidence type="ECO:0000256" key="2">
    <source>
        <dbReference type="ARBA" id="ARBA00010983"/>
    </source>
</evidence>
<dbReference type="GO" id="GO:0005789">
    <property type="term" value="C:endoplasmic reticulum membrane"/>
    <property type="evidence" value="ECO:0007669"/>
    <property type="project" value="UniProtKB-SubCell"/>
</dbReference>
<accession>A0A8H7ZJK2</accession>
<proteinExistence type="inferred from homology"/>
<dbReference type="PROSITE" id="PS00805">
    <property type="entry name" value="CALRETICULIN_REPEAT"/>
    <property type="match status" value="1"/>
</dbReference>
<keyword evidence="3 9" id="KW-0812">Transmembrane</keyword>
<dbReference type="PRINTS" id="PR00626">
    <property type="entry name" value="CALRETICULIN"/>
</dbReference>
<keyword evidence="7 9" id="KW-0143">Chaperone</keyword>
<dbReference type="InterPro" id="IPR013320">
    <property type="entry name" value="ConA-like_dom_sf"/>
</dbReference>
<dbReference type="GO" id="GO:0005509">
    <property type="term" value="F:calcium ion binding"/>
    <property type="evidence" value="ECO:0007669"/>
    <property type="project" value="InterPro"/>
</dbReference>
<feature type="region of interest" description="Disordered" evidence="10">
    <location>
        <begin position="28"/>
        <end position="47"/>
    </location>
</feature>
<feature type="compositionally biased region" description="Basic and acidic residues" evidence="10">
    <location>
        <begin position="320"/>
        <end position="347"/>
    </location>
</feature>
<gene>
    <name evidence="11" type="ORF">BJ554DRAFT_5107</name>
</gene>
<keyword evidence="12" id="KW-1185">Reference proteome</keyword>
<dbReference type="Gene3D" id="2.10.250.10">
    <property type="entry name" value="Calreticulin/calnexin, P domain"/>
    <property type="match status" value="1"/>
</dbReference>
<comment type="subcellular location">
    <subcellularLocation>
        <location evidence="1">Endoplasmic reticulum membrane</location>
        <topology evidence="1">Single-pass membrane protein</topology>
    </subcellularLocation>
</comment>
<sequence length="485" mass="54020">MRSSLTLVAAVVLGVAAVSAAVAEHQEGSPKAAAAGPEPADSAAKADEPRAEFNVSLGKGSAGKILEKTRPFTLAIRKLAFFAFVRAVYVFQKLCFISCLATQPSTRKALFVEQFLDDWDKRWSPSEATKKSGGEDSGNDPDLWRYRGRWAVEEATVYPGLKHDRGLVLKTAAAFHAISAPFAAPIDPAGKDLVVQYEVKMQQGLECGGAYLKLLQANDAKSFQAKDFTNETPYTLMFGPDKCGSTNKVHFIFHHKNPITGESEEKQLESPPFARTDKLSTLYTLIVRPDNTYEIRVNDDKVSSGSLLENFKPPVNPPKEVVDSNDTKPADWVDEAKIPDPDAKKPDDWDEDEPFEILDVDAKKPDDWYEDETETIPDPDAVKPHDWNDEEDGEWVPPTILNPKCEKAAGCGKWSTPMKRNPLYKGKWKPPMIDNPAYKGVWKPRMIPNPGYFEDRNPANLSKMVRIFCLLFLLSFVCFQIFATS</sequence>
<dbReference type="PANTHER" id="PTHR11073">
    <property type="entry name" value="CALRETICULIN AND CALNEXIN"/>
    <property type="match status" value="1"/>
</dbReference>
<keyword evidence="6 9" id="KW-0472">Membrane</keyword>
<dbReference type="GO" id="GO:0036503">
    <property type="term" value="P:ERAD pathway"/>
    <property type="evidence" value="ECO:0007669"/>
    <property type="project" value="TreeGrafter"/>
</dbReference>
<protein>
    <submittedName>
        <fullName evidence="11">Calreticulin family-domain-containing protein</fullName>
    </submittedName>
</protein>
<keyword evidence="5 9" id="KW-1133">Transmembrane helix</keyword>
<evidence type="ECO:0000256" key="7">
    <source>
        <dbReference type="ARBA" id="ARBA00023186"/>
    </source>
</evidence>
<evidence type="ECO:0000256" key="10">
    <source>
        <dbReference type="SAM" id="MobiDB-lite"/>
    </source>
</evidence>
<evidence type="ECO:0000256" key="3">
    <source>
        <dbReference type="ARBA" id="ARBA00022692"/>
    </source>
</evidence>
<comment type="similarity">
    <text evidence="2 9">Belongs to the calreticulin family.</text>
</comment>